<evidence type="ECO:0000313" key="1">
    <source>
        <dbReference type="EMBL" id="XPM66589.1"/>
    </source>
</evidence>
<keyword evidence="2" id="KW-1185">Reference proteome</keyword>
<evidence type="ECO:0000313" key="2">
    <source>
        <dbReference type="Proteomes" id="UP000095472"/>
    </source>
</evidence>
<proteinExistence type="predicted"/>
<sequence length="345" mass="37952">MEGVGELILGYWKATPTSRYPRQALIVEGFAGSKTTLALSKFLRQAGSFELDYWYKHKSGLELQGSIQQLLQTSESTSTDLPRTLEPETTTALLYLRGKIHQDKLEEPELILGEKIRLSRSWLRQQLRHATVPQQILILDCPESTYLQDWVEDLQLGTEQGQCLIAASSPRENPDYFAEILRETLETANQPTGLPVAAWISQLQKALAGTEIELYVWLSGARGVIEVLPTRLSSRGTKVLDNFDLGICPYRGLQAFTTEDAAYFYGRESLTQQLIYELRQSAFLAVVGASGSGKSSVVQAGLVAQLQQGKLLPGSEQWEVGIMQPGEHPLSALAGGLAALSQEGG</sequence>
<dbReference type="EMBL" id="CP182909">
    <property type="protein sequence ID" value="XPM66589.1"/>
    <property type="molecule type" value="Genomic_DNA"/>
</dbReference>
<name>A0ACD5H1D4_9CYAN</name>
<accession>A0ACD5H1D4</accession>
<protein>
    <submittedName>
        <fullName evidence="1">Uncharacterized protein</fullName>
    </submittedName>
</protein>
<dbReference type="Proteomes" id="UP000095472">
    <property type="component" value="Chromosome"/>
</dbReference>
<organism evidence="1 2">
    <name type="scientific">Desertifilum tharense IPPAS B-1220</name>
    <dbReference type="NCBI Taxonomy" id="1781255"/>
    <lineage>
        <taxon>Bacteria</taxon>
        <taxon>Bacillati</taxon>
        <taxon>Cyanobacteriota</taxon>
        <taxon>Cyanophyceae</taxon>
        <taxon>Desertifilales</taxon>
        <taxon>Desertifilaceae</taxon>
        <taxon>Desertifilum</taxon>
    </lineage>
</organism>
<gene>
    <name evidence="1" type="ORF">BH720_015680</name>
</gene>
<reference evidence="1 2" key="1">
    <citation type="journal article" date="2016" name="Genome Announc.">
        <title>Draft Genome Sequence of the Thermotolerant Cyanobacterium Desertifilum sp. IPPAS B-1220.</title>
        <authorList>
            <person name="Mironov K.S."/>
            <person name="Sinetova M.A."/>
            <person name="Bolatkhan K."/>
            <person name="Zayadan B.K."/>
            <person name="Ustinova V.V."/>
            <person name="Kupriyanova E.V."/>
            <person name="Skrypnik A.N."/>
            <person name="Gogoleva N.E."/>
            <person name="Gogolev Y.V."/>
            <person name="Los D.A."/>
        </authorList>
    </citation>
    <scope>NUCLEOTIDE SEQUENCE [LARGE SCALE GENOMIC DNA]</scope>
    <source>
        <strain evidence="1 2">IPPAS B-1220</strain>
    </source>
</reference>